<evidence type="ECO:0000256" key="3">
    <source>
        <dbReference type="ARBA" id="ARBA00022989"/>
    </source>
</evidence>
<keyword evidence="3 5" id="KW-1133">Transmembrane helix</keyword>
<feature type="transmembrane region" description="Helical" evidence="5">
    <location>
        <begin position="240"/>
        <end position="260"/>
    </location>
</feature>
<feature type="transmembrane region" description="Helical" evidence="5">
    <location>
        <begin position="21"/>
        <end position="42"/>
    </location>
</feature>
<feature type="transmembrane region" description="Helical" evidence="5">
    <location>
        <begin position="437"/>
        <end position="455"/>
    </location>
</feature>
<keyword evidence="4 5" id="KW-0472">Membrane</keyword>
<feature type="transmembrane region" description="Helical" evidence="5">
    <location>
        <begin position="183"/>
        <end position="204"/>
    </location>
</feature>
<dbReference type="InterPro" id="IPR007016">
    <property type="entry name" value="O-antigen_ligase-rel_domated"/>
</dbReference>
<evidence type="ECO:0000256" key="5">
    <source>
        <dbReference type="SAM" id="Phobius"/>
    </source>
</evidence>
<feature type="transmembrane region" description="Helical" evidence="5">
    <location>
        <begin position="289"/>
        <end position="305"/>
    </location>
</feature>
<feature type="transmembrane region" description="Helical" evidence="5">
    <location>
        <begin position="48"/>
        <end position="67"/>
    </location>
</feature>
<feature type="domain" description="O-antigen ligase-related" evidence="6">
    <location>
        <begin position="273"/>
        <end position="411"/>
    </location>
</feature>
<dbReference type="PANTHER" id="PTHR37422">
    <property type="entry name" value="TEICHURONIC ACID BIOSYNTHESIS PROTEIN TUAE"/>
    <property type="match status" value="1"/>
</dbReference>
<proteinExistence type="predicted"/>
<feature type="transmembrane region" description="Helical" evidence="5">
    <location>
        <begin position="98"/>
        <end position="117"/>
    </location>
</feature>
<organism evidence="7 8">
    <name type="scientific">Fulvivirga sedimenti</name>
    <dbReference type="NCBI Taxonomy" id="2879465"/>
    <lineage>
        <taxon>Bacteria</taxon>
        <taxon>Pseudomonadati</taxon>
        <taxon>Bacteroidota</taxon>
        <taxon>Cytophagia</taxon>
        <taxon>Cytophagales</taxon>
        <taxon>Fulvivirgaceae</taxon>
        <taxon>Fulvivirga</taxon>
    </lineage>
</organism>
<evidence type="ECO:0000256" key="1">
    <source>
        <dbReference type="ARBA" id="ARBA00004141"/>
    </source>
</evidence>
<keyword evidence="8" id="KW-1185">Reference proteome</keyword>
<name>A0A9X1HYB8_9BACT</name>
<dbReference type="EMBL" id="JAIXNE010000006">
    <property type="protein sequence ID" value="MCA6078689.1"/>
    <property type="molecule type" value="Genomic_DNA"/>
</dbReference>
<gene>
    <name evidence="7" type="ORF">LDX50_27695</name>
</gene>
<feature type="transmembrane region" description="Helical" evidence="5">
    <location>
        <begin position="405"/>
        <end position="425"/>
    </location>
</feature>
<feature type="transmembrane region" description="Helical" evidence="5">
    <location>
        <begin position="312"/>
        <end position="330"/>
    </location>
</feature>
<sequence length="492" mass="56057">MNQDRNSIGNWLQEKVIKEKFNNWFGFAILLLLGLSIAYFISGQGKEVSLIALMGIIAIPVITISLISLRVGFYILFILTSFLPIIERIFYLNVKSGTIIDIYIYVLMFAVLMRKAVKTHEWSFMKEPITIVLLIIFGYDLLQVFNINGNFTAWFFGARLSFRTICIYLIAEGIFETRKDIFTFLKVWLGVAVLASFYCFYQEFVGLPKFDLDWASKTTERINLLFIGGKWRKWSFISDVATFGLFMSFAGMMAFTLALAKFVWYKRVMLFIAGILFWTAMLYSGTRTAYVIVPIGVAIYVLLNINKVKTLAFAVIAGVVFVSLYFAPIYNPTLTRLRSAFNPSQDASMNVRDMNRARIRPYIFSHPFGGGLLTTGDGGEEHYPGHPLAGFPPDSGFLQTLLETGWPGLMLEMFLFIVVLGTGVRNYYTIRDPILKGYYLAFIASFFALTVSLYSQMSMDGFPLLFIYLANYVFMYRLKKLDQAPEDSAETI</sequence>
<keyword evidence="2 5" id="KW-0812">Transmembrane</keyword>
<dbReference type="Pfam" id="PF04932">
    <property type="entry name" value="Wzy_C"/>
    <property type="match status" value="1"/>
</dbReference>
<dbReference type="PANTHER" id="PTHR37422:SF13">
    <property type="entry name" value="LIPOPOLYSACCHARIDE BIOSYNTHESIS PROTEIN PA4999-RELATED"/>
    <property type="match status" value="1"/>
</dbReference>
<evidence type="ECO:0000256" key="4">
    <source>
        <dbReference type="ARBA" id="ARBA00023136"/>
    </source>
</evidence>
<comment type="caution">
    <text evidence="7">The sequence shown here is derived from an EMBL/GenBank/DDBJ whole genome shotgun (WGS) entry which is preliminary data.</text>
</comment>
<reference evidence="7" key="1">
    <citation type="submission" date="2021-09" db="EMBL/GenBank/DDBJ databases">
        <title>Fulvivirga sp. isolated from coastal sediment.</title>
        <authorList>
            <person name="Yu H."/>
        </authorList>
    </citation>
    <scope>NUCLEOTIDE SEQUENCE</scope>
    <source>
        <strain evidence="7">1062</strain>
    </source>
</reference>
<comment type="subcellular location">
    <subcellularLocation>
        <location evidence="1">Membrane</location>
        <topology evidence="1">Multi-pass membrane protein</topology>
    </subcellularLocation>
</comment>
<evidence type="ECO:0000313" key="7">
    <source>
        <dbReference type="EMBL" id="MCA6078689.1"/>
    </source>
</evidence>
<dbReference type="RefSeq" id="WP_225699542.1">
    <property type="nucleotide sequence ID" value="NZ_JAIXNE010000006.1"/>
</dbReference>
<dbReference type="GO" id="GO:0016020">
    <property type="term" value="C:membrane"/>
    <property type="evidence" value="ECO:0007669"/>
    <property type="project" value="UniProtKB-SubCell"/>
</dbReference>
<feature type="transmembrane region" description="Helical" evidence="5">
    <location>
        <begin position="461"/>
        <end position="478"/>
    </location>
</feature>
<dbReference type="GO" id="GO:0016874">
    <property type="term" value="F:ligase activity"/>
    <property type="evidence" value="ECO:0007669"/>
    <property type="project" value="UniProtKB-KW"/>
</dbReference>
<feature type="transmembrane region" description="Helical" evidence="5">
    <location>
        <begin position="267"/>
        <end position="283"/>
    </location>
</feature>
<evidence type="ECO:0000313" key="8">
    <source>
        <dbReference type="Proteomes" id="UP001139409"/>
    </source>
</evidence>
<protein>
    <submittedName>
        <fullName evidence="7">O-antigen ligase family protein</fullName>
    </submittedName>
</protein>
<accession>A0A9X1HYB8</accession>
<evidence type="ECO:0000256" key="2">
    <source>
        <dbReference type="ARBA" id="ARBA00022692"/>
    </source>
</evidence>
<dbReference type="InterPro" id="IPR051533">
    <property type="entry name" value="WaaL-like"/>
</dbReference>
<feature type="transmembrane region" description="Helical" evidence="5">
    <location>
        <begin position="129"/>
        <end position="147"/>
    </location>
</feature>
<keyword evidence="7" id="KW-0436">Ligase</keyword>
<evidence type="ECO:0000259" key="6">
    <source>
        <dbReference type="Pfam" id="PF04932"/>
    </source>
</evidence>
<dbReference type="AlphaFoldDB" id="A0A9X1HYB8"/>
<dbReference type="Proteomes" id="UP001139409">
    <property type="component" value="Unassembled WGS sequence"/>
</dbReference>